<gene>
    <name evidence="2" type="ORF">URODEC1_LOCUS39090</name>
</gene>
<proteinExistence type="predicted"/>
<protein>
    <submittedName>
        <fullName evidence="2">Uncharacterized protein</fullName>
    </submittedName>
</protein>
<dbReference type="Proteomes" id="UP001497457">
    <property type="component" value="Chromosome 17b"/>
</dbReference>
<dbReference type="EMBL" id="OZ075127">
    <property type="protein sequence ID" value="CAL4951734.1"/>
    <property type="molecule type" value="Genomic_DNA"/>
</dbReference>
<dbReference type="AlphaFoldDB" id="A0ABC8YWV9"/>
<accession>A0ABC8YWV9</accession>
<keyword evidence="1" id="KW-0472">Membrane</keyword>
<reference evidence="2 3" key="2">
    <citation type="submission" date="2024-10" db="EMBL/GenBank/DDBJ databases">
        <authorList>
            <person name="Ryan C."/>
        </authorList>
    </citation>
    <scope>NUCLEOTIDE SEQUENCE [LARGE SCALE GENOMIC DNA]</scope>
</reference>
<keyword evidence="1" id="KW-1133">Transmembrane helix</keyword>
<feature type="transmembrane region" description="Helical" evidence="1">
    <location>
        <begin position="126"/>
        <end position="147"/>
    </location>
</feature>
<sequence length="188" mass="20318">MAEKIKMRKQLAAPPLLPVPVAKQQQQQKARAFPPVPAVELVGLWGFMNAGFLVSIFAFAFALLVIGPCVPAWMMPPLDLTGDAEDAEASAVLLTIWFCCTVAQAAAATPVMLLAAHRRRRIRRALAYLVLAAAVAGHYTYAGAVGIHRVVTRPEYPVFVKINCSATILIFAVGDLVCFMALLVETDE</sequence>
<evidence type="ECO:0000256" key="1">
    <source>
        <dbReference type="SAM" id="Phobius"/>
    </source>
</evidence>
<keyword evidence="3" id="KW-1185">Reference proteome</keyword>
<keyword evidence="1" id="KW-0812">Transmembrane</keyword>
<feature type="transmembrane region" description="Helical" evidence="1">
    <location>
        <begin position="94"/>
        <end position="114"/>
    </location>
</feature>
<organism evidence="2 3">
    <name type="scientific">Urochloa decumbens</name>
    <dbReference type="NCBI Taxonomy" id="240449"/>
    <lineage>
        <taxon>Eukaryota</taxon>
        <taxon>Viridiplantae</taxon>
        <taxon>Streptophyta</taxon>
        <taxon>Embryophyta</taxon>
        <taxon>Tracheophyta</taxon>
        <taxon>Spermatophyta</taxon>
        <taxon>Magnoliopsida</taxon>
        <taxon>Liliopsida</taxon>
        <taxon>Poales</taxon>
        <taxon>Poaceae</taxon>
        <taxon>PACMAD clade</taxon>
        <taxon>Panicoideae</taxon>
        <taxon>Panicodae</taxon>
        <taxon>Paniceae</taxon>
        <taxon>Melinidinae</taxon>
        <taxon>Urochloa</taxon>
    </lineage>
</organism>
<evidence type="ECO:0000313" key="3">
    <source>
        <dbReference type="Proteomes" id="UP001497457"/>
    </source>
</evidence>
<feature type="transmembrane region" description="Helical" evidence="1">
    <location>
        <begin position="50"/>
        <end position="74"/>
    </location>
</feature>
<feature type="transmembrane region" description="Helical" evidence="1">
    <location>
        <begin position="159"/>
        <end position="184"/>
    </location>
</feature>
<name>A0ABC8YWV9_9POAL</name>
<reference evidence="3" key="1">
    <citation type="submission" date="2024-06" db="EMBL/GenBank/DDBJ databases">
        <authorList>
            <person name="Ryan C."/>
        </authorList>
    </citation>
    <scope>NUCLEOTIDE SEQUENCE [LARGE SCALE GENOMIC DNA]</scope>
</reference>
<evidence type="ECO:0000313" key="2">
    <source>
        <dbReference type="EMBL" id="CAL4951734.1"/>
    </source>
</evidence>